<dbReference type="HOGENOM" id="CLU_171263_1_0_1"/>
<evidence type="ECO:0000313" key="2">
    <source>
        <dbReference type="Proteomes" id="UP000054217"/>
    </source>
</evidence>
<accession>A0A0C3PAM0</accession>
<dbReference type="Proteomes" id="UP000054217">
    <property type="component" value="Unassembled WGS sequence"/>
</dbReference>
<organism evidence="1 2">
    <name type="scientific">Pisolithus tinctorius Marx 270</name>
    <dbReference type="NCBI Taxonomy" id="870435"/>
    <lineage>
        <taxon>Eukaryota</taxon>
        <taxon>Fungi</taxon>
        <taxon>Dikarya</taxon>
        <taxon>Basidiomycota</taxon>
        <taxon>Agaricomycotina</taxon>
        <taxon>Agaricomycetes</taxon>
        <taxon>Agaricomycetidae</taxon>
        <taxon>Boletales</taxon>
        <taxon>Sclerodermatineae</taxon>
        <taxon>Pisolithaceae</taxon>
        <taxon>Pisolithus</taxon>
    </lineage>
</organism>
<dbReference type="OrthoDB" id="2637024at2759"/>
<dbReference type="InParanoid" id="A0A0C3PAM0"/>
<keyword evidence="2" id="KW-1185">Reference proteome</keyword>
<dbReference type="EMBL" id="KN831968">
    <property type="protein sequence ID" value="KIO04961.1"/>
    <property type="molecule type" value="Genomic_DNA"/>
</dbReference>
<dbReference type="AlphaFoldDB" id="A0A0C3PAM0"/>
<gene>
    <name evidence="1" type="ORF">M404DRAFT_1000039</name>
</gene>
<proteinExistence type="predicted"/>
<name>A0A0C3PAM0_PISTI</name>
<reference evidence="1 2" key="1">
    <citation type="submission" date="2014-04" db="EMBL/GenBank/DDBJ databases">
        <authorList>
            <consortium name="DOE Joint Genome Institute"/>
            <person name="Kuo A."/>
            <person name="Kohler A."/>
            <person name="Costa M.D."/>
            <person name="Nagy L.G."/>
            <person name="Floudas D."/>
            <person name="Copeland A."/>
            <person name="Barry K.W."/>
            <person name="Cichocki N."/>
            <person name="Veneault-Fourrey C."/>
            <person name="LaButti K."/>
            <person name="Lindquist E.A."/>
            <person name="Lipzen A."/>
            <person name="Lundell T."/>
            <person name="Morin E."/>
            <person name="Murat C."/>
            <person name="Sun H."/>
            <person name="Tunlid A."/>
            <person name="Henrissat B."/>
            <person name="Grigoriev I.V."/>
            <person name="Hibbett D.S."/>
            <person name="Martin F."/>
            <person name="Nordberg H.P."/>
            <person name="Cantor M.N."/>
            <person name="Hua S.X."/>
        </authorList>
    </citation>
    <scope>NUCLEOTIDE SEQUENCE [LARGE SCALE GENOMIC DNA]</scope>
    <source>
        <strain evidence="1 2">Marx 270</strain>
    </source>
</reference>
<reference evidence="2" key="2">
    <citation type="submission" date="2015-01" db="EMBL/GenBank/DDBJ databases">
        <title>Evolutionary Origins and Diversification of the Mycorrhizal Mutualists.</title>
        <authorList>
            <consortium name="DOE Joint Genome Institute"/>
            <consortium name="Mycorrhizal Genomics Consortium"/>
            <person name="Kohler A."/>
            <person name="Kuo A."/>
            <person name="Nagy L.G."/>
            <person name="Floudas D."/>
            <person name="Copeland A."/>
            <person name="Barry K.W."/>
            <person name="Cichocki N."/>
            <person name="Veneault-Fourrey C."/>
            <person name="LaButti K."/>
            <person name="Lindquist E.A."/>
            <person name="Lipzen A."/>
            <person name="Lundell T."/>
            <person name="Morin E."/>
            <person name="Murat C."/>
            <person name="Riley R."/>
            <person name="Ohm R."/>
            <person name="Sun H."/>
            <person name="Tunlid A."/>
            <person name="Henrissat B."/>
            <person name="Grigoriev I.V."/>
            <person name="Hibbett D.S."/>
            <person name="Martin F."/>
        </authorList>
    </citation>
    <scope>NUCLEOTIDE SEQUENCE [LARGE SCALE GENOMIC DNA]</scope>
    <source>
        <strain evidence="2">Marx 270</strain>
    </source>
</reference>
<sequence>MDSGRLPSYRSSYLFRFHPYTRVRPSARERVTAVVYASDDNSPLSDEEGFIPSYQTVVSDSNPSSIIARNLDDAVNVMHSVDAPRRKLSTSTVVIDLSLFMCRKPSSAA</sequence>
<protein>
    <submittedName>
        <fullName evidence="1">Uncharacterized protein</fullName>
    </submittedName>
</protein>
<evidence type="ECO:0000313" key="1">
    <source>
        <dbReference type="EMBL" id="KIO04961.1"/>
    </source>
</evidence>